<organism evidence="1">
    <name type="scientific">Ajellomyces dermatitidis (strain ATCC 18188 / CBS 674.68)</name>
    <name type="common">Blastomyces dermatitidis</name>
    <dbReference type="NCBI Taxonomy" id="653446"/>
    <lineage>
        <taxon>Eukaryota</taxon>
        <taxon>Fungi</taxon>
        <taxon>Dikarya</taxon>
        <taxon>Ascomycota</taxon>
        <taxon>Pezizomycotina</taxon>
        <taxon>Eurotiomycetes</taxon>
        <taxon>Eurotiomycetidae</taxon>
        <taxon>Onygenales</taxon>
        <taxon>Ajellomycetaceae</taxon>
        <taxon>Blastomyces</taxon>
    </lineage>
</organism>
<sequence length="65" mass="7284">MDKDSQSTSRDDSGNNEQIEAQAHALNRDLARIAIPEELQRRLPIPRAIRHIARVCPWAVLLVGA</sequence>
<dbReference type="EMBL" id="GG749421">
    <property type="protein sequence ID" value="KMW67333.1"/>
    <property type="molecule type" value="Genomic_DNA"/>
</dbReference>
<reference evidence="1" key="1">
    <citation type="submission" date="2010-03" db="EMBL/GenBank/DDBJ databases">
        <title>Annotation of Blastomyces dermatitidis strain ATCC 18188.</title>
        <authorList>
            <consortium name="The Broad Institute Genome Sequencing Platform"/>
            <consortium name="Broad Institute Genome Sequencing Center for Infectious Disease."/>
            <person name="Cuomo C."/>
            <person name="Klein B."/>
            <person name="Sullivan T."/>
            <person name="Heitman J."/>
            <person name="Young S."/>
            <person name="Zeng Q."/>
            <person name="Gargeya S."/>
            <person name="Alvarado L."/>
            <person name="Berlin A.M."/>
            <person name="Chapman S.B."/>
            <person name="Chen Z."/>
            <person name="Freedman E."/>
            <person name="Gellesch M."/>
            <person name="Goldberg J."/>
            <person name="Griggs A."/>
            <person name="Gujja S."/>
            <person name="Heilman E."/>
            <person name="Heiman D."/>
            <person name="Howarth C."/>
            <person name="Mehta T."/>
            <person name="Neiman D."/>
            <person name="Pearson M."/>
            <person name="Roberts A."/>
            <person name="Saif S."/>
            <person name="Shea T."/>
            <person name="Shenoy N."/>
            <person name="Sisk P."/>
            <person name="Stolte C."/>
            <person name="Sykes S."/>
            <person name="White J."/>
            <person name="Yandava C."/>
            <person name="Haas B."/>
            <person name="Nusbaum C."/>
            <person name="Birren B."/>
        </authorList>
    </citation>
    <scope>NUCLEOTIDE SEQUENCE</scope>
    <source>
        <strain evidence="1">ATCC 18188</strain>
    </source>
</reference>
<name>A0A0J9ELW2_AJEDA</name>
<protein>
    <submittedName>
        <fullName evidence="1">Uncharacterized protein</fullName>
    </submittedName>
</protein>
<dbReference type="Proteomes" id="UP000007802">
    <property type="component" value="Unassembled WGS sequence"/>
</dbReference>
<gene>
    <name evidence="1" type="ORF">BDDG_12054</name>
</gene>
<proteinExistence type="predicted"/>
<dbReference type="AlphaFoldDB" id="A0A0J9ELW2"/>
<accession>A0A0J9ELW2</accession>
<evidence type="ECO:0000313" key="1">
    <source>
        <dbReference type="EMBL" id="KMW67333.1"/>
    </source>
</evidence>